<dbReference type="EMBL" id="JAACXV010014535">
    <property type="protein sequence ID" value="KAF7266503.1"/>
    <property type="molecule type" value="Genomic_DNA"/>
</dbReference>
<dbReference type="PANTHER" id="PTHR21178:SF8">
    <property type="entry name" value="CILIA- AND FLAGELLA-ASSOCIATED PROTEIN 61"/>
    <property type="match status" value="1"/>
</dbReference>
<evidence type="ECO:0008006" key="5">
    <source>
        <dbReference type="Google" id="ProtNLM"/>
    </source>
</evidence>
<dbReference type="PANTHER" id="PTHR21178">
    <property type="entry name" value="CILIA- AND FLAGELLA-ASSOCIATED PROTEIN 61"/>
    <property type="match status" value="1"/>
</dbReference>
<proteinExistence type="predicted"/>
<sequence length="1132" mass="132120">MFILSPKNVRRIGIEEIKLVARLINSEVEDIFGKVDCIEELLHTRYLSLGIEDEHNHIVGVVILHNSPNIPALPPWEWDHWIFNIYGLTNKTSRNTFWMHLMAYEAKYEMVFLRPIMQNIFNYHEYIENVILVVPIGVIEIDCMEPLATKIYPKVKYDISQSFMLNYKVRRAVEEDNDDLVPLIELYTPRLTELYGKYYIAEILTRHKDSGRHIIVAEYEGCAVAVMILNETVNYDILNEEFELTPFNGLKKRSEDDFVDLEIPSQLDVLQSTTDLTDEVVAEKSVKIASSHDNDDEYLVNILESESDYSLVITSSDLFAFDEDEDIDGNVDKERFHELGNSNSSFEILKELEKVKAYEVDPRLTYVDMMEKLSKSLMSTKSRMLKMPKFYGKGNAFCIEVAACHYNHQYSLNLVLGAVFECFPDRDYCIMSIPSSCSLENWMYRFIRVVPRATGSFPYELYVLHKNSLLGKLECHVATREHMPEIITLLSTIPTRPIILSHFEICFEYPYSPYQCFVFLCESHVVGTAVVSEEYNIDYIDAQYNIKRWISLKHLHSGTFGIIESLILSPIFQNSARYLMGEVHRLSDYQVLFYKHKSYDKGTYRERPLANLLQWFVPILPRQIPEYDFKMLEEEGYNVPEALIRKDSYALYLSTIAHSSMKRLCINTKIVVVGCSNTAYAFLESLLLHNKNMNYAYTFNNVTLVCPNGLHLRLPKKVKEFFTVQKNFMTEKYIDMISLKTYVQVVTGNITQINRKEQYIVINDHSSLSYDLLFLMCGEKFQKPLKDYRMPFAENPENVFIINSPMDGNKAILKLKEINRSEKSEGRLVVDSNCRTNDEKIYGAGTLTKYSRKYFATNMVHKYFNRVEIGQKLGQQIRNMLIPGFVRKSDPKKHGWNVHLDIRDRLVPKYEEPILRYCRLPGGLYYMSVVKPGRRIPLETASSMENYGQVFITGSCRSLDSHGFFKLHFNDTNRVETITCLTKFPIDVKNISCLWGKHEKLLNNLQLRFEMVLITDFFEYFKQPWAYALYHDRFEDLLDDLNNLMTSSVGVDGSCLITEVIEMYKQRKWQPLTTEEQNKIEEEFPNKLYPKIIEQKVLDFIYQNLSYLPMYAHPNVVRNILEGFDRSPLFSK</sequence>
<evidence type="ECO:0000313" key="4">
    <source>
        <dbReference type="Proteomes" id="UP000625711"/>
    </source>
</evidence>
<organism evidence="3 4">
    <name type="scientific">Rhynchophorus ferrugineus</name>
    <name type="common">Red palm weevil</name>
    <name type="synonym">Curculio ferrugineus</name>
    <dbReference type="NCBI Taxonomy" id="354439"/>
    <lineage>
        <taxon>Eukaryota</taxon>
        <taxon>Metazoa</taxon>
        <taxon>Ecdysozoa</taxon>
        <taxon>Arthropoda</taxon>
        <taxon>Hexapoda</taxon>
        <taxon>Insecta</taxon>
        <taxon>Pterygota</taxon>
        <taxon>Neoptera</taxon>
        <taxon>Endopterygota</taxon>
        <taxon>Coleoptera</taxon>
        <taxon>Polyphaga</taxon>
        <taxon>Cucujiformia</taxon>
        <taxon>Curculionidae</taxon>
        <taxon>Dryophthorinae</taxon>
        <taxon>Rhynchophorus</taxon>
    </lineage>
</organism>
<gene>
    <name evidence="3" type="ORF">GWI33_020184</name>
</gene>
<comment type="caution">
    <text evidence="3">The sequence shown here is derived from an EMBL/GenBank/DDBJ whole genome shotgun (WGS) entry which is preliminary data.</text>
</comment>
<feature type="domain" description="Cilia- and flagella-associated protein 61 N-terminal" evidence="1">
    <location>
        <begin position="8"/>
        <end position="252"/>
    </location>
</feature>
<dbReference type="InterPro" id="IPR038884">
    <property type="entry name" value="CFAP61"/>
</dbReference>
<reference evidence="3" key="1">
    <citation type="submission" date="2020-08" db="EMBL/GenBank/DDBJ databases">
        <title>Genome sequencing and assembly of the red palm weevil Rhynchophorus ferrugineus.</title>
        <authorList>
            <person name="Dias G.B."/>
            <person name="Bergman C.M."/>
            <person name="Manee M."/>
        </authorList>
    </citation>
    <scope>NUCLEOTIDE SEQUENCE</scope>
    <source>
        <strain evidence="3">AA-2017</strain>
        <tissue evidence="3">Whole larva</tissue>
    </source>
</reference>
<evidence type="ECO:0000259" key="1">
    <source>
        <dbReference type="Pfam" id="PF16092"/>
    </source>
</evidence>
<dbReference type="SUPFAM" id="SSF51905">
    <property type="entry name" value="FAD/NAD(P)-binding domain"/>
    <property type="match status" value="1"/>
</dbReference>
<protein>
    <recommendedName>
        <fullName evidence="5">Cilia- and flagella-associated protein 61 N-terminal domain-containing protein</fullName>
    </recommendedName>
</protein>
<dbReference type="Proteomes" id="UP000625711">
    <property type="component" value="Unassembled WGS sequence"/>
</dbReference>
<evidence type="ECO:0000313" key="3">
    <source>
        <dbReference type="EMBL" id="KAF7266503.1"/>
    </source>
</evidence>
<name>A0A834M0Q4_RHYFE</name>
<dbReference type="OrthoDB" id="382863at2759"/>
<dbReference type="Pfam" id="PF16092">
    <property type="entry name" value="CFAP61_N"/>
    <property type="match status" value="1"/>
</dbReference>
<dbReference type="InterPro" id="IPR032151">
    <property type="entry name" value="CFAP61_N"/>
</dbReference>
<dbReference type="AlphaFoldDB" id="A0A834M0Q4"/>
<dbReference type="InterPro" id="IPR036188">
    <property type="entry name" value="FAD/NAD-bd_sf"/>
</dbReference>
<feature type="domain" description="CFAP61 dimerisation" evidence="2">
    <location>
        <begin position="908"/>
        <end position="1029"/>
    </location>
</feature>
<dbReference type="Pfam" id="PF23150">
    <property type="entry name" value="CFAP61_dimer"/>
    <property type="match status" value="1"/>
</dbReference>
<keyword evidence="4" id="KW-1185">Reference proteome</keyword>
<dbReference type="InterPro" id="IPR056299">
    <property type="entry name" value="CFAP61_dimer"/>
</dbReference>
<evidence type="ECO:0000259" key="2">
    <source>
        <dbReference type="Pfam" id="PF23150"/>
    </source>
</evidence>
<accession>A0A834M0Q4</accession>